<dbReference type="CDD" id="cd00688">
    <property type="entry name" value="ISOPREN_C2_like"/>
    <property type="match status" value="1"/>
</dbReference>
<name>A0ABV5E2W9_9ACTN</name>
<evidence type="ECO:0000256" key="1">
    <source>
        <dbReference type="ARBA" id="ARBA00022737"/>
    </source>
</evidence>
<keyword evidence="4" id="KW-0732">Signal</keyword>
<dbReference type="SUPFAM" id="SSF48239">
    <property type="entry name" value="Terpenoid cyclases/Protein prenyltransferases"/>
    <property type="match status" value="1"/>
</dbReference>
<reference evidence="6 7" key="1">
    <citation type="submission" date="2024-01" db="EMBL/GenBank/DDBJ databases">
        <title>Genome mining of biosynthetic gene clusters to explore secondary metabolites of Streptomyces sp.</title>
        <authorList>
            <person name="Baig A."/>
            <person name="Ajitkumar Shintre N."/>
            <person name="Kumar H."/>
            <person name="Anbarasu A."/>
            <person name="Ramaiah S."/>
        </authorList>
    </citation>
    <scope>NUCLEOTIDE SEQUENCE [LARGE SCALE GENOMIC DNA]</scope>
    <source>
        <strain evidence="6 7">A57</strain>
    </source>
</reference>
<dbReference type="Pfam" id="PF00432">
    <property type="entry name" value="Prenyltrans"/>
    <property type="match status" value="1"/>
</dbReference>
<keyword evidence="3" id="KW-0472">Membrane</keyword>
<proteinExistence type="predicted"/>
<dbReference type="Proteomes" id="UP001585080">
    <property type="component" value="Unassembled WGS sequence"/>
</dbReference>
<gene>
    <name evidence="6" type="ORF">VSS16_00280</name>
</gene>
<dbReference type="InterPro" id="IPR008930">
    <property type="entry name" value="Terpenoid_cyclase/PrenylTrfase"/>
</dbReference>
<keyword evidence="7" id="KW-1185">Reference proteome</keyword>
<keyword evidence="1" id="KW-0677">Repeat</keyword>
<dbReference type="Gene3D" id="1.50.10.20">
    <property type="match status" value="1"/>
</dbReference>
<protein>
    <submittedName>
        <fullName evidence="6">Prenyltransferase/squalene oxidase repeat-containing protein</fullName>
    </submittedName>
</protein>
<accession>A0ABV5E2W9</accession>
<comment type="caution">
    <text evidence="6">The sequence shown here is derived from an EMBL/GenBank/DDBJ whole genome shotgun (WGS) entry which is preliminary data.</text>
</comment>
<evidence type="ECO:0000259" key="5">
    <source>
        <dbReference type="Pfam" id="PF00432"/>
    </source>
</evidence>
<sequence length="412" mass="40928">MNIRRSAAALAAVAVIGAAATPAAHAADPSPSASLPAALYGTGDPTYDGVWRQSLALLAQDTVGVTPAAAAVDWLTGQQCDSGAFAPFRADPGAACDAKTAVDTNNTAAAVQALAALGGHDAVTTKAVDWLKSAQNEDGGWGYVPGGPSDANSTSVVIGALAAVGEKPGEVRKGGKSPYDALLDLSIPCGQDGGGAFAYQPDEKGKLAANDDATAAAVIGALGKGLTGASPKATDADLACAEATGPEQAAHNGAAHLADALAKDGHLMSALPGAEDQPDYGNTADAVLALATAGHGAEAADAMRWLGEHYQGWAKQSGPAAYAQLILAADAAGFDVRDFDGSDDDLVKRLNATGPAPESDDAGTDAEDVAADENGKDDDSGFGVLWTVGVFLVAGIGIGFLLSGRKKGQSQP</sequence>
<evidence type="ECO:0000256" key="4">
    <source>
        <dbReference type="SAM" id="SignalP"/>
    </source>
</evidence>
<evidence type="ECO:0000313" key="6">
    <source>
        <dbReference type="EMBL" id="MFB8771192.1"/>
    </source>
</evidence>
<organism evidence="6 7">
    <name type="scientific">Streptomyces broussonetiae</name>
    <dbReference type="NCBI Taxonomy" id="2686304"/>
    <lineage>
        <taxon>Bacteria</taxon>
        <taxon>Bacillati</taxon>
        <taxon>Actinomycetota</taxon>
        <taxon>Actinomycetes</taxon>
        <taxon>Kitasatosporales</taxon>
        <taxon>Streptomycetaceae</taxon>
        <taxon>Streptomyces</taxon>
    </lineage>
</organism>
<dbReference type="RefSeq" id="WP_376730268.1">
    <property type="nucleotide sequence ID" value="NZ_JAYMRP010000001.1"/>
</dbReference>
<evidence type="ECO:0000256" key="3">
    <source>
        <dbReference type="SAM" id="Phobius"/>
    </source>
</evidence>
<evidence type="ECO:0000313" key="7">
    <source>
        <dbReference type="Proteomes" id="UP001585080"/>
    </source>
</evidence>
<keyword evidence="3" id="KW-0812">Transmembrane</keyword>
<dbReference type="InterPro" id="IPR001330">
    <property type="entry name" value="Prenyltrans"/>
</dbReference>
<keyword evidence="3" id="KW-1133">Transmembrane helix</keyword>
<feature type="signal peptide" evidence="4">
    <location>
        <begin position="1"/>
        <end position="26"/>
    </location>
</feature>
<feature type="transmembrane region" description="Helical" evidence="3">
    <location>
        <begin position="383"/>
        <end position="402"/>
    </location>
</feature>
<feature type="compositionally biased region" description="Acidic residues" evidence="2">
    <location>
        <begin position="358"/>
        <end position="371"/>
    </location>
</feature>
<evidence type="ECO:0000256" key="2">
    <source>
        <dbReference type="SAM" id="MobiDB-lite"/>
    </source>
</evidence>
<dbReference type="EMBL" id="JAYMRP010000001">
    <property type="protein sequence ID" value="MFB8771192.1"/>
    <property type="molecule type" value="Genomic_DNA"/>
</dbReference>
<feature type="region of interest" description="Disordered" evidence="2">
    <location>
        <begin position="348"/>
        <end position="375"/>
    </location>
</feature>
<feature type="chain" id="PRO_5047144601" evidence="4">
    <location>
        <begin position="27"/>
        <end position="412"/>
    </location>
</feature>
<feature type="domain" description="Prenyltransferase alpha-alpha toroid" evidence="5">
    <location>
        <begin position="54"/>
        <end position="165"/>
    </location>
</feature>